<feature type="transmembrane region" description="Helical" evidence="2">
    <location>
        <begin position="6"/>
        <end position="25"/>
    </location>
</feature>
<name>A0ABW4LRT3_9BACI</name>
<dbReference type="EMBL" id="JBHUEM010000018">
    <property type="protein sequence ID" value="MFD1737171.1"/>
    <property type="molecule type" value="Genomic_DNA"/>
</dbReference>
<protein>
    <submittedName>
        <fullName evidence="3">Uncharacterized protein</fullName>
    </submittedName>
</protein>
<evidence type="ECO:0000256" key="2">
    <source>
        <dbReference type="SAM" id="Phobius"/>
    </source>
</evidence>
<dbReference type="Proteomes" id="UP001597214">
    <property type="component" value="Unassembled WGS sequence"/>
</dbReference>
<keyword evidence="2" id="KW-1133">Transmembrane helix</keyword>
<organism evidence="3 4">
    <name type="scientific">Bacillus salitolerans</name>
    <dbReference type="NCBI Taxonomy" id="1437434"/>
    <lineage>
        <taxon>Bacteria</taxon>
        <taxon>Bacillati</taxon>
        <taxon>Bacillota</taxon>
        <taxon>Bacilli</taxon>
        <taxon>Bacillales</taxon>
        <taxon>Bacillaceae</taxon>
        <taxon>Bacillus</taxon>
    </lineage>
</organism>
<feature type="compositionally biased region" description="Acidic residues" evidence="1">
    <location>
        <begin position="76"/>
        <end position="89"/>
    </location>
</feature>
<evidence type="ECO:0000256" key="1">
    <source>
        <dbReference type="SAM" id="MobiDB-lite"/>
    </source>
</evidence>
<feature type="region of interest" description="Disordered" evidence="1">
    <location>
        <begin position="70"/>
        <end position="89"/>
    </location>
</feature>
<proteinExistence type="predicted"/>
<accession>A0ABW4LRT3</accession>
<keyword evidence="4" id="KW-1185">Reference proteome</keyword>
<comment type="caution">
    <text evidence="3">The sequence shown here is derived from an EMBL/GenBank/DDBJ whole genome shotgun (WGS) entry which is preliminary data.</text>
</comment>
<keyword evidence="2" id="KW-0812">Transmembrane</keyword>
<keyword evidence="2" id="KW-0472">Membrane</keyword>
<evidence type="ECO:0000313" key="3">
    <source>
        <dbReference type="EMBL" id="MFD1737171.1"/>
    </source>
</evidence>
<reference evidence="4" key="1">
    <citation type="journal article" date="2019" name="Int. J. Syst. Evol. Microbiol.">
        <title>The Global Catalogue of Microorganisms (GCM) 10K type strain sequencing project: providing services to taxonomists for standard genome sequencing and annotation.</title>
        <authorList>
            <consortium name="The Broad Institute Genomics Platform"/>
            <consortium name="The Broad Institute Genome Sequencing Center for Infectious Disease"/>
            <person name="Wu L."/>
            <person name="Ma J."/>
        </authorList>
    </citation>
    <scope>NUCLEOTIDE SEQUENCE [LARGE SCALE GENOMIC DNA]</scope>
    <source>
        <strain evidence="4">CCUG 49339</strain>
    </source>
</reference>
<gene>
    <name evidence="3" type="ORF">ACFSCX_11475</name>
</gene>
<sequence length="89" mass="10019">MKIIILILLIIIGFILLSILISYFGKNKGKSIQVLTFHSFMNPSTYNHFDEKTDDKNTILDKINDFLGEDFKDDGGDQDDFDGDDAGGE</sequence>
<dbReference type="RefSeq" id="WP_377928372.1">
    <property type="nucleotide sequence ID" value="NZ_JBHUEM010000018.1"/>
</dbReference>
<evidence type="ECO:0000313" key="4">
    <source>
        <dbReference type="Proteomes" id="UP001597214"/>
    </source>
</evidence>